<evidence type="ECO:0008006" key="3">
    <source>
        <dbReference type="Google" id="ProtNLM"/>
    </source>
</evidence>
<geneLocation type="plasmid" evidence="1 2">
    <name>unnamed5</name>
</geneLocation>
<dbReference type="EMBL" id="CP094674">
    <property type="protein sequence ID" value="UOG77658.1"/>
    <property type="molecule type" value="Genomic_DNA"/>
</dbReference>
<evidence type="ECO:0000313" key="2">
    <source>
        <dbReference type="Proteomes" id="UP000831113"/>
    </source>
</evidence>
<gene>
    <name evidence="1" type="ORF">MTX78_24935</name>
</gene>
<sequence>MEQQLTYVKRRRGRPVLTPPNRDLPTELAHLRAWWATHRPRRPLLAQLAREANISASHAHNLLNQTTPSVAVLDRVYEAFRSIGYQPLPDVLQQPAPQPVPTGATFDWFNPLATPQA</sequence>
<protein>
    <recommendedName>
        <fullName evidence="3">HTH cro/C1-type domain-containing protein</fullName>
    </recommendedName>
</protein>
<dbReference type="RefSeq" id="WP_243803522.1">
    <property type="nucleotide sequence ID" value="NZ_CP094674.1"/>
</dbReference>
<proteinExistence type="predicted"/>
<dbReference type="Proteomes" id="UP000831113">
    <property type="component" value="Plasmid unnamed5"/>
</dbReference>
<reference evidence="1 2" key="1">
    <citation type="submission" date="2022-03" db="EMBL/GenBank/DDBJ databases">
        <title>Hymenobactersp. isolated from the air.</title>
        <authorList>
            <person name="Won M."/>
            <person name="Kwon S.-W."/>
        </authorList>
    </citation>
    <scope>NUCLEOTIDE SEQUENCE [LARGE SCALE GENOMIC DNA]</scope>
    <source>
        <strain evidence="1 2">KACC 21982</strain>
        <plasmid evidence="1 2">unnamed5</plasmid>
    </source>
</reference>
<keyword evidence="2" id="KW-1185">Reference proteome</keyword>
<organism evidence="1 2">
    <name type="scientific">Hymenobacter tibetensis</name>
    <dbReference type="NCBI Taxonomy" id="497967"/>
    <lineage>
        <taxon>Bacteria</taxon>
        <taxon>Pseudomonadati</taxon>
        <taxon>Bacteroidota</taxon>
        <taxon>Cytophagia</taxon>
        <taxon>Cytophagales</taxon>
        <taxon>Hymenobacteraceae</taxon>
        <taxon>Hymenobacter</taxon>
    </lineage>
</organism>
<name>A0ABY4D571_9BACT</name>
<keyword evidence="1" id="KW-0614">Plasmid</keyword>
<accession>A0ABY4D571</accession>
<evidence type="ECO:0000313" key="1">
    <source>
        <dbReference type="EMBL" id="UOG77658.1"/>
    </source>
</evidence>